<name>A0A832RXC6_9EURY</name>
<feature type="region of interest" description="Disordered" evidence="2">
    <location>
        <begin position="1"/>
        <end position="57"/>
    </location>
</feature>
<evidence type="ECO:0000256" key="2">
    <source>
        <dbReference type="SAM" id="MobiDB-lite"/>
    </source>
</evidence>
<comment type="caution">
    <text evidence="4">The sequence shown here is derived from an EMBL/GenBank/DDBJ whole genome shotgun (WGS) entry which is preliminary data.</text>
</comment>
<comment type="similarity">
    <text evidence="1">Belongs to the complex I 30 kDa subunit family.</text>
</comment>
<dbReference type="RefSeq" id="WP_052353259.1">
    <property type="nucleotide sequence ID" value="NZ_DUIH01000021.1"/>
</dbReference>
<dbReference type="AlphaFoldDB" id="A0A832RXC6"/>
<dbReference type="EMBL" id="DUIH01000021">
    <property type="protein sequence ID" value="HIH70106.1"/>
    <property type="molecule type" value="Genomic_DNA"/>
</dbReference>
<proteinExistence type="inferred from homology"/>
<feature type="domain" description="NADH:ubiquinone oxidoreductase 30kDa subunit" evidence="3">
    <location>
        <begin position="84"/>
        <end position="205"/>
    </location>
</feature>
<evidence type="ECO:0000256" key="1">
    <source>
        <dbReference type="ARBA" id="ARBA00007569"/>
    </source>
</evidence>
<evidence type="ECO:0000313" key="4">
    <source>
        <dbReference type="EMBL" id="HIH70106.1"/>
    </source>
</evidence>
<protein>
    <recommendedName>
        <fullName evidence="3">NADH:ubiquinone oxidoreductase 30kDa subunit domain-containing protein</fullName>
    </recommendedName>
</protein>
<dbReference type="InterPro" id="IPR037232">
    <property type="entry name" value="NADH_quin_OxRdtase_su_C/D-like"/>
</dbReference>
<evidence type="ECO:0000313" key="5">
    <source>
        <dbReference type="Proteomes" id="UP000600363"/>
    </source>
</evidence>
<dbReference type="InterPro" id="IPR001268">
    <property type="entry name" value="NADH_UbQ_OxRdtase_30kDa_su"/>
</dbReference>
<feature type="compositionally biased region" description="Basic and acidic residues" evidence="2">
    <location>
        <begin position="1"/>
        <end position="50"/>
    </location>
</feature>
<evidence type="ECO:0000259" key="3">
    <source>
        <dbReference type="Pfam" id="PF00329"/>
    </source>
</evidence>
<dbReference type="SUPFAM" id="SSF143243">
    <property type="entry name" value="Nqo5-like"/>
    <property type="match status" value="1"/>
</dbReference>
<accession>A0A832RXC6</accession>
<dbReference type="PANTHER" id="PTHR10884">
    <property type="entry name" value="NADH DEHYDROGENASE UBIQUINONE IRON-SULFUR PROTEIN 3"/>
    <property type="match status" value="1"/>
</dbReference>
<sequence length="214" mass="24642">MAEEGERRERPPEGLTKEELREWARRKAAERKAAKAKAEAGAPKEEEKPQKPAYTNPLADRLRQVLSDVLSDISVDHPTRVSARVEPENVRHALSVLKAELGLEQLIDVACVDALKLPGADPDTMWVVYHLGFYDDPTVLALKAVISRRNPRIQSVVDIFWNANWYEREIWEMFGVHFEGHPDLRPLFLTAELAREHPWRKDYPGYPNPYNTQR</sequence>
<gene>
    <name evidence="4" type="ORF">HA299_05805</name>
</gene>
<dbReference type="GO" id="GO:0008137">
    <property type="term" value="F:NADH dehydrogenase (ubiquinone) activity"/>
    <property type="evidence" value="ECO:0007669"/>
    <property type="project" value="InterPro"/>
</dbReference>
<organism evidence="4 5">
    <name type="scientific">Methermicoccus shengliensis</name>
    <dbReference type="NCBI Taxonomy" id="660064"/>
    <lineage>
        <taxon>Archaea</taxon>
        <taxon>Methanobacteriati</taxon>
        <taxon>Methanobacteriota</taxon>
        <taxon>Stenosarchaea group</taxon>
        <taxon>Methanomicrobia</taxon>
        <taxon>Methanosarcinales</taxon>
        <taxon>Methermicoccaceae</taxon>
        <taxon>Methermicoccus</taxon>
    </lineage>
</organism>
<dbReference type="PANTHER" id="PTHR10884:SF14">
    <property type="entry name" value="NADH DEHYDROGENASE [UBIQUINONE] IRON-SULFUR PROTEIN 3, MITOCHONDRIAL"/>
    <property type="match status" value="1"/>
</dbReference>
<reference evidence="4" key="1">
    <citation type="journal article" date="2020" name="bioRxiv">
        <title>A rank-normalized archaeal taxonomy based on genome phylogeny resolves widespread incomplete and uneven classifications.</title>
        <authorList>
            <person name="Rinke C."/>
            <person name="Chuvochina M."/>
            <person name="Mussig A.J."/>
            <person name="Chaumeil P.-A."/>
            <person name="Waite D.W."/>
            <person name="Whitman W.B."/>
            <person name="Parks D.H."/>
            <person name="Hugenholtz P."/>
        </authorList>
    </citation>
    <scope>NUCLEOTIDE SEQUENCE</scope>
    <source>
        <strain evidence="4">UBA12518</strain>
    </source>
</reference>
<dbReference type="Gene3D" id="3.30.460.80">
    <property type="entry name" value="NADH:ubiquinone oxidoreductase, 30kDa subunit"/>
    <property type="match status" value="1"/>
</dbReference>
<dbReference type="Proteomes" id="UP000600363">
    <property type="component" value="Unassembled WGS sequence"/>
</dbReference>
<dbReference type="Pfam" id="PF00329">
    <property type="entry name" value="Complex1_30kDa"/>
    <property type="match status" value="1"/>
</dbReference>